<accession>A0A3P7GW67</accession>
<feature type="region of interest" description="Disordered" evidence="1">
    <location>
        <begin position="1"/>
        <end position="155"/>
    </location>
</feature>
<evidence type="ECO:0000256" key="1">
    <source>
        <dbReference type="SAM" id="MobiDB-lite"/>
    </source>
</evidence>
<sequence length="155" mass="16781">MSSENLRASAEAAVADQLPPGAHPVDLRSATTTPPIESPKNLLQHLLESPLPSPSPPPAVSGKDSRPSITPSSTPSHHRQQHLQVPVDGTRMIRLSPTVILRQTEAEQGPEEVISEDEKKEEEAEQPQNQSTDETSTVEHATTSREPQIPQNEGD</sequence>
<keyword evidence="3" id="KW-1185">Reference proteome</keyword>
<dbReference type="EMBL" id="UYWX01007432">
    <property type="protein sequence ID" value="VDM26938.1"/>
    <property type="molecule type" value="Genomic_DNA"/>
</dbReference>
<name>A0A3P7GW67_HYDTA</name>
<organism evidence="2 3">
    <name type="scientific">Hydatigena taeniaeformis</name>
    <name type="common">Feline tapeworm</name>
    <name type="synonym">Taenia taeniaeformis</name>
    <dbReference type="NCBI Taxonomy" id="6205"/>
    <lineage>
        <taxon>Eukaryota</taxon>
        <taxon>Metazoa</taxon>
        <taxon>Spiralia</taxon>
        <taxon>Lophotrochozoa</taxon>
        <taxon>Platyhelminthes</taxon>
        <taxon>Cestoda</taxon>
        <taxon>Eucestoda</taxon>
        <taxon>Cyclophyllidea</taxon>
        <taxon>Taeniidae</taxon>
        <taxon>Hydatigera</taxon>
    </lineage>
</organism>
<gene>
    <name evidence="2" type="ORF">TTAC_LOCUS5418</name>
</gene>
<evidence type="ECO:0000313" key="2">
    <source>
        <dbReference type="EMBL" id="VDM26938.1"/>
    </source>
</evidence>
<evidence type="ECO:0000313" key="3">
    <source>
        <dbReference type="Proteomes" id="UP000274429"/>
    </source>
</evidence>
<proteinExistence type="predicted"/>
<dbReference type="Proteomes" id="UP000274429">
    <property type="component" value="Unassembled WGS sequence"/>
</dbReference>
<reference evidence="2 3" key="1">
    <citation type="submission" date="2018-11" db="EMBL/GenBank/DDBJ databases">
        <authorList>
            <consortium name="Pathogen Informatics"/>
        </authorList>
    </citation>
    <scope>NUCLEOTIDE SEQUENCE [LARGE SCALE GENOMIC DNA]</scope>
</reference>
<dbReference type="AlphaFoldDB" id="A0A3P7GW67"/>
<feature type="compositionally biased region" description="Polar residues" evidence="1">
    <location>
        <begin position="126"/>
        <end position="155"/>
    </location>
</feature>
<protein>
    <submittedName>
        <fullName evidence="2">Uncharacterized protein</fullName>
    </submittedName>
</protein>